<evidence type="ECO:0000256" key="8">
    <source>
        <dbReference type="ARBA" id="ARBA00063644"/>
    </source>
</evidence>
<keyword evidence="5 9" id="KW-0799">Topoisomerase</keyword>
<dbReference type="GO" id="GO:0009330">
    <property type="term" value="C:DNA topoisomerase type II (double strand cut, ATP-hydrolyzing) complex"/>
    <property type="evidence" value="ECO:0007669"/>
    <property type="project" value="TreeGrafter"/>
</dbReference>
<evidence type="ECO:0000313" key="12">
    <source>
        <dbReference type="EMBL" id="SQJ15796.1"/>
    </source>
</evidence>
<dbReference type="NCBIfam" id="NF004043">
    <property type="entry name" value="PRK05560.1"/>
    <property type="match status" value="1"/>
</dbReference>
<feature type="domain" description="Topo IIA-type catalytic" evidence="11">
    <location>
        <begin position="30"/>
        <end position="494"/>
    </location>
</feature>
<evidence type="ECO:0000256" key="3">
    <source>
        <dbReference type="ARBA" id="ARBA00022741"/>
    </source>
</evidence>
<dbReference type="SUPFAM" id="SSF56719">
    <property type="entry name" value="Type II DNA topoisomerase"/>
    <property type="match status" value="1"/>
</dbReference>
<dbReference type="GeneID" id="78454386"/>
<dbReference type="Gene3D" id="1.10.268.10">
    <property type="entry name" value="Topoisomerase, domain 3"/>
    <property type="match status" value="1"/>
</dbReference>
<dbReference type="InterPro" id="IPR006691">
    <property type="entry name" value="GyrA/parC_rep"/>
</dbReference>
<dbReference type="EMBL" id="LS483487">
    <property type="protein sequence ID" value="SQJ15796.1"/>
    <property type="molecule type" value="Genomic_DNA"/>
</dbReference>
<name>A0AAX2JFK3_9FUSO</name>
<comment type="subunit">
    <text evidence="9">Heterotetramer, composed of two GyrA and two GyrB chains. In the heterotetramer, GyrA contains the active site tyrosine that forms a transient covalent intermediate with DNA, while GyrB binds cofactors and catalyzes ATP hydrolysis.</text>
</comment>
<comment type="miscellaneous">
    <text evidence="9">Few gyrases are as efficient as E.coli at forming negative supercoils. Not all organisms have 2 type II topoisomerases; in organisms with a single type II topoisomerase this enzyme also has to decatenate newly replicated chromosomes.</text>
</comment>
<keyword evidence="6 9" id="KW-0238">DNA-binding</keyword>
<dbReference type="Proteomes" id="UP000249008">
    <property type="component" value="Chromosome 1"/>
</dbReference>
<dbReference type="GO" id="GO:0006261">
    <property type="term" value="P:DNA-templated DNA replication"/>
    <property type="evidence" value="ECO:0007669"/>
    <property type="project" value="UniProtKB-UniRule"/>
</dbReference>
<dbReference type="Gene3D" id="3.30.1360.40">
    <property type="match status" value="1"/>
</dbReference>
<dbReference type="InterPro" id="IPR013760">
    <property type="entry name" value="Topo_IIA-like_dom_sf"/>
</dbReference>
<dbReference type="NCBIfam" id="NF004044">
    <property type="entry name" value="PRK05561.1"/>
    <property type="match status" value="1"/>
</dbReference>
<dbReference type="KEGG" id="ful:C4N20_06165"/>
<keyword evidence="9" id="KW-0963">Cytoplasm</keyword>
<dbReference type="InterPro" id="IPR002205">
    <property type="entry name" value="Topo_IIA_dom_A"/>
</dbReference>
<protein>
    <recommendedName>
        <fullName evidence="9">DNA gyrase subunit A</fullName>
        <ecNumber evidence="9">5.6.2.2</ecNumber>
    </recommendedName>
</protein>
<dbReference type="Pfam" id="PF03989">
    <property type="entry name" value="DNA_gyraseA_C"/>
    <property type="match status" value="6"/>
</dbReference>
<dbReference type="GO" id="GO:0034335">
    <property type="term" value="F:DNA negative supercoiling activity"/>
    <property type="evidence" value="ECO:0007669"/>
    <property type="project" value="UniProtKB-ARBA"/>
</dbReference>
<dbReference type="GO" id="GO:0003677">
    <property type="term" value="F:DNA binding"/>
    <property type="evidence" value="ECO:0007669"/>
    <property type="project" value="UniProtKB-UniRule"/>
</dbReference>
<evidence type="ECO:0000259" key="11">
    <source>
        <dbReference type="PROSITE" id="PS52040"/>
    </source>
</evidence>
<evidence type="ECO:0000256" key="6">
    <source>
        <dbReference type="ARBA" id="ARBA00023125"/>
    </source>
</evidence>
<dbReference type="FunFam" id="1.10.268.10:FF:000001">
    <property type="entry name" value="DNA gyrase subunit A"/>
    <property type="match status" value="1"/>
</dbReference>
<dbReference type="InterPro" id="IPR050220">
    <property type="entry name" value="Type_II_DNA_Topoisomerases"/>
</dbReference>
<dbReference type="SMART" id="SM00434">
    <property type="entry name" value="TOP4c"/>
    <property type="match status" value="1"/>
</dbReference>
<feature type="short sequence motif" description="GyrA-box" evidence="9">
    <location>
        <begin position="521"/>
        <end position="527"/>
    </location>
</feature>
<accession>A0AAX2JFK3</accession>
<comment type="catalytic activity">
    <reaction evidence="1 9 10">
        <text>ATP-dependent breakage, passage and rejoining of double-stranded DNA.</text>
        <dbReference type="EC" id="5.6.2.2"/>
    </reaction>
</comment>
<proteinExistence type="inferred from homology"/>
<dbReference type="InterPro" id="IPR005743">
    <property type="entry name" value="GyrA"/>
</dbReference>
<dbReference type="SUPFAM" id="SSF101904">
    <property type="entry name" value="GyrA/ParC C-terminal domain-like"/>
    <property type="match status" value="1"/>
</dbReference>
<evidence type="ECO:0000256" key="10">
    <source>
        <dbReference type="PROSITE-ProRule" id="PRU01384"/>
    </source>
</evidence>
<keyword evidence="7 9" id="KW-0413">Isomerase</keyword>
<sequence>MSNVNNRYIEDEMKESYLDYSMSVIVSRALPDVRDGMKPVHRRILFAMSELGMTYDKAYKKSARIVGEVLGKYHPHGDSAVYGTMVRMAQDFNYRYLLVDGHGNFGSIDGDSAAAMRYTEARMAKISNELIDDIDKNTIDFRKNFDDSLDEPTVLPAKLPNLLLNGATGIAVGMATNIPPHNLGELIDGILALIDNPELTPLDLMEYIKGPDFPTGGIIDGQKGIRDAYMTGRGKVRVRGKVEIEEQKNGKASIIIKEIPYQLNKSTLIERIADLVKDKRVTGITDLRDESDRHGIRVVIEVKKGEEPELILNKLYKYTELQNTFGIIMLALVNNAPRVLNLKEILHEYIKHRFEVVTRRTKFDLDKAEKRAHILQGYRIALDNIDRIIEIIRGSSDGNQARELLIEKYAFSDVQARAILDMKLQRLTGLERGKIDAEYEEIEKYIAELREILSHDSKIYEIIKEELLYLKEKYNDNRRTLIENERMEILPEDLIKDENVILTLTNKGYVKRMEVSKYKAQKRGGKGVASQNTIEDDFVESIESASNLDTLMIFTNQGRVFNIKVYEIPETSKQSRGKLMSNIIRTREDEKIRAVIKTRDFSKENEVVFVTKEGLIKKTNLDEFKNINNSGLKAIKLKEEDDIIYVGLIEKIDQEQVFIATKQGYSIRFNSDNVRPTGRDTMGVKSITLRPGDSIVSALLIKDEEGSILTVTENGYGKRTRIDEYPLQARSGKGVINIRCNAKTGAVVSVLPVTEGEELMAITSSGIVIRMPLDTIALYGRATQGVIIMKVDGAEKVVSITRVKSEEEEEISELNSIEDETNIEEVEIVETKED</sequence>
<dbReference type="Gene3D" id="3.90.199.10">
    <property type="entry name" value="Topoisomerase II, domain 5"/>
    <property type="match status" value="1"/>
</dbReference>
<gene>
    <name evidence="9 12" type="primary">gyrA</name>
    <name evidence="12" type="ORF">NCTC12112_03122</name>
</gene>
<evidence type="ECO:0000256" key="7">
    <source>
        <dbReference type="ARBA" id="ARBA00023235"/>
    </source>
</evidence>
<comment type="function">
    <text evidence="9">A type II topoisomerase that negatively supercoils closed circular double-stranded (ds) DNA in an ATP-dependent manner to modulate DNA topology and maintain chromosomes in an underwound state. Negative supercoiling favors strand separation, and DNA replication, transcription, recombination and repair, all of which involve strand separation. Also able to catalyze the interconversion of other topological isomers of dsDNA rings, including catenanes and knotted rings. Type II topoisomerases break and join 2 DNA strands simultaneously in an ATP-dependent manner.</text>
</comment>
<comment type="subcellular location">
    <subcellularLocation>
        <location evidence="9">Cytoplasm</location>
    </subcellularLocation>
</comment>
<evidence type="ECO:0000256" key="9">
    <source>
        <dbReference type="HAMAP-Rule" id="MF_01897"/>
    </source>
</evidence>
<dbReference type="NCBIfam" id="TIGR01063">
    <property type="entry name" value="gyrA"/>
    <property type="match status" value="1"/>
</dbReference>
<dbReference type="RefSeq" id="WP_005978542.1">
    <property type="nucleotide sequence ID" value="NZ_BAABXY010000001.1"/>
</dbReference>
<evidence type="ECO:0000256" key="2">
    <source>
        <dbReference type="ARBA" id="ARBA00008263"/>
    </source>
</evidence>
<dbReference type="InterPro" id="IPR035516">
    <property type="entry name" value="Gyrase/topoIV_suA_C"/>
</dbReference>
<dbReference type="EC" id="5.6.2.2" evidence="9"/>
<feature type="active site" description="O-(5'-phospho-DNA)-tyrosine intermediate" evidence="9 10">
    <location>
        <position position="118"/>
    </location>
</feature>
<evidence type="ECO:0000313" key="13">
    <source>
        <dbReference type="Proteomes" id="UP000249008"/>
    </source>
</evidence>
<organism evidence="12 13">
    <name type="scientific">Fusobacterium ulcerans</name>
    <dbReference type="NCBI Taxonomy" id="861"/>
    <lineage>
        <taxon>Bacteria</taxon>
        <taxon>Fusobacteriati</taxon>
        <taxon>Fusobacteriota</taxon>
        <taxon>Fusobacteriia</taxon>
        <taxon>Fusobacteriales</taxon>
        <taxon>Fusobacteriaceae</taxon>
        <taxon>Fusobacterium</taxon>
    </lineage>
</organism>
<dbReference type="InterPro" id="IPR013758">
    <property type="entry name" value="Topo_IIA_A/C_ab"/>
</dbReference>
<dbReference type="GO" id="GO:0005737">
    <property type="term" value="C:cytoplasm"/>
    <property type="evidence" value="ECO:0007669"/>
    <property type="project" value="UniProtKB-SubCell"/>
</dbReference>
<reference evidence="12 13" key="1">
    <citation type="submission" date="2018-06" db="EMBL/GenBank/DDBJ databases">
        <authorList>
            <consortium name="Pathogen Informatics"/>
            <person name="Doyle S."/>
        </authorList>
    </citation>
    <scope>NUCLEOTIDE SEQUENCE [LARGE SCALE GENOMIC DNA]</scope>
    <source>
        <strain evidence="12 13">NCTC12112</strain>
    </source>
</reference>
<dbReference type="Pfam" id="PF00521">
    <property type="entry name" value="DNA_topoisoIV"/>
    <property type="match status" value="1"/>
</dbReference>
<evidence type="ECO:0000256" key="4">
    <source>
        <dbReference type="ARBA" id="ARBA00022840"/>
    </source>
</evidence>
<evidence type="ECO:0000256" key="1">
    <source>
        <dbReference type="ARBA" id="ARBA00000185"/>
    </source>
</evidence>
<dbReference type="FunFam" id="3.30.1360.40:FF:000002">
    <property type="entry name" value="DNA gyrase subunit A"/>
    <property type="match status" value="1"/>
</dbReference>
<evidence type="ECO:0000256" key="5">
    <source>
        <dbReference type="ARBA" id="ARBA00023029"/>
    </source>
</evidence>
<dbReference type="FunFam" id="2.120.10.90:FF:000005">
    <property type="entry name" value="DNA topoisomerase 4 subunit A"/>
    <property type="match status" value="1"/>
</dbReference>
<dbReference type="PROSITE" id="PS52040">
    <property type="entry name" value="TOPO_IIA"/>
    <property type="match status" value="1"/>
</dbReference>
<keyword evidence="3 9" id="KW-0547">Nucleotide-binding</keyword>
<dbReference type="Gene3D" id="2.120.10.90">
    <property type="entry name" value="DNA gyrase/topoisomerase IV, subunit A, C-terminal"/>
    <property type="match status" value="1"/>
</dbReference>
<dbReference type="GO" id="GO:0006265">
    <property type="term" value="P:DNA topological change"/>
    <property type="evidence" value="ECO:0007669"/>
    <property type="project" value="UniProtKB-UniRule"/>
</dbReference>
<dbReference type="GO" id="GO:0005524">
    <property type="term" value="F:ATP binding"/>
    <property type="evidence" value="ECO:0007669"/>
    <property type="project" value="UniProtKB-UniRule"/>
</dbReference>
<dbReference type="AlphaFoldDB" id="A0AAX2JFK3"/>
<dbReference type="CDD" id="cd00187">
    <property type="entry name" value="TOP4c"/>
    <property type="match status" value="1"/>
</dbReference>
<dbReference type="GO" id="GO:0005694">
    <property type="term" value="C:chromosome"/>
    <property type="evidence" value="ECO:0007669"/>
    <property type="project" value="InterPro"/>
</dbReference>
<comment type="subunit">
    <text evidence="8">Heterotetramer composed of ParC and ParE.</text>
</comment>
<dbReference type="PANTHER" id="PTHR43493:SF5">
    <property type="entry name" value="DNA GYRASE SUBUNIT A, CHLOROPLASTIC_MITOCHONDRIAL"/>
    <property type="match status" value="1"/>
</dbReference>
<keyword evidence="4 9" id="KW-0067">ATP-binding</keyword>
<dbReference type="FunFam" id="3.90.199.10:FF:000001">
    <property type="entry name" value="DNA gyrase subunit A"/>
    <property type="match status" value="1"/>
</dbReference>
<dbReference type="PANTHER" id="PTHR43493">
    <property type="entry name" value="DNA GYRASE/TOPOISOMERASE SUBUNIT A"/>
    <property type="match status" value="1"/>
</dbReference>
<comment type="similarity">
    <text evidence="2 9">Belongs to the type II topoisomerase GyrA/ParC subunit family.</text>
</comment>
<dbReference type="InterPro" id="IPR013757">
    <property type="entry name" value="Topo_IIA_A_a_sf"/>
</dbReference>
<dbReference type="HAMAP" id="MF_01897">
    <property type="entry name" value="GyrA"/>
    <property type="match status" value="1"/>
</dbReference>